<dbReference type="SUPFAM" id="SSF52833">
    <property type="entry name" value="Thioredoxin-like"/>
    <property type="match status" value="1"/>
</dbReference>
<dbReference type="GO" id="GO:0016853">
    <property type="term" value="F:isomerase activity"/>
    <property type="evidence" value="ECO:0007669"/>
    <property type="project" value="UniProtKB-KW"/>
</dbReference>
<evidence type="ECO:0000313" key="8">
    <source>
        <dbReference type="EMBL" id="MBB5433626.1"/>
    </source>
</evidence>
<dbReference type="InterPro" id="IPR013766">
    <property type="entry name" value="Thioredoxin_domain"/>
</dbReference>
<dbReference type="PROSITE" id="PS51352">
    <property type="entry name" value="THIOREDOXIN_2"/>
    <property type="match status" value="1"/>
</dbReference>
<evidence type="ECO:0000259" key="7">
    <source>
        <dbReference type="PROSITE" id="PS51352"/>
    </source>
</evidence>
<evidence type="ECO:0000256" key="6">
    <source>
        <dbReference type="SAM" id="MobiDB-lite"/>
    </source>
</evidence>
<comment type="caution">
    <text evidence="8">The sequence shown here is derived from an EMBL/GenBank/DDBJ whole genome shotgun (WGS) entry which is preliminary data.</text>
</comment>
<proteinExistence type="inferred from homology"/>
<dbReference type="RefSeq" id="WP_184393544.1">
    <property type="nucleotide sequence ID" value="NZ_BAAAJD010000125.1"/>
</dbReference>
<dbReference type="PANTHER" id="PTHR13887">
    <property type="entry name" value="GLUTATHIONE S-TRANSFERASE KAPPA"/>
    <property type="match status" value="1"/>
</dbReference>
<reference evidence="8 9" key="1">
    <citation type="submission" date="2020-08" db="EMBL/GenBank/DDBJ databases">
        <title>Sequencing the genomes of 1000 actinobacteria strains.</title>
        <authorList>
            <person name="Klenk H.-P."/>
        </authorList>
    </citation>
    <scope>NUCLEOTIDE SEQUENCE [LARGE SCALE GENOMIC DNA]</scope>
    <source>
        <strain evidence="8 9">DSM 44551</strain>
    </source>
</reference>
<organism evidence="8 9">
    <name type="scientific">Nocardiopsis composta</name>
    <dbReference type="NCBI Taxonomy" id="157465"/>
    <lineage>
        <taxon>Bacteria</taxon>
        <taxon>Bacillati</taxon>
        <taxon>Actinomycetota</taxon>
        <taxon>Actinomycetes</taxon>
        <taxon>Streptosporangiales</taxon>
        <taxon>Nocardiopsidaceae</taxon>
        <taxon>Nocardiopsis</taxon>
    </lineage>
</organism>
<keyword evidence="3" id="KW-0560">Oxidoreductase</keyword>
<feature type="region of interest" description="Disordered" evidence="6">
    <location>
        <begin position="197"/>
        <end position="219"/>
    </location>
</feature>
<gene>
    <name evidence="8" type="ORF">HDA36_003710</name>
</gene>
<name>A0A7W8QQA1_9ACTN</name>
<dbReference type="Pfam" id="PF13462">
    <property type="entry name" value="Thioredoxin_4"/>
    <property type="match status" value="1"/>
</dbReference>
<evidence type="ECO:0000256" key="1">
    <source>
        <dbReference type="ARBA" id="ARBA00005791"/>
    </source>
</evidence>
<dbReference type="Gene3D" id="3.40.30.10">
    <property type="entry name" value="Glutaredoxin"/>
    <property type="match status" value="1"/>
</dbReference>
<dbReference type="GO" id="GO:0016491">
    <property type="term" value="F:oxidoreductase activity"/>
    <property type="evidence" value="ECO:0007669"/>
    <property type="project" value="UniProtKB-KW"/>
</dbReference>
<protein>
    <submittedName>
        <fullName evidence="8">Protein-disulfide isomerase</fullName>
    </submittedName>
</protein>
<keyword evidence="8" id="KW-0413">Isomerase</keyword>
<feature type="compositionally biased region" description="Basic and acidic residues" evidence="6">
    <location>
        <begin position="205"/>
        <end position="219"/>
    </location>
</feature>
<keyword evidence="4" id="KW-1015">Disulfide bond</keyword>
<comment type="similarity">
    <text evidence="1">Belongs to the thioredoxin family. DsbA subfamily.</text>
</comment>
<dbReference type="AlphaFoldDB" id="A0A7W8QQA1"/>
<evidence type="ECO:0000256" key="5">
    <source>
        <dbReference type="ARBA" id="ARBA00023284"/>
    </source>
</evidence>
<dbReference type="EMBL" id="JACHDB010000001">
    <property type="protein sequence ID" value="MBB5433626.1"/>
    <property type="molecule type" value="Genomic_DNA"/>
</dbReference>
<evidence type="ECO:0000256" key="3">
    <source>
        <dbReference type="ARBA" id="ARBA00023002"/>
    </source>
</evidence>
<accession>A0A7W8QQA1</accession>
<keyword evidence="5" id="KW-0676">Redox-active center</keyword>
<dbReference type="InterPro" id="IPR012336">
    <property type="entry name" value="Thioredoxin-like_fold"/>
</dbReference>
<evidence type="ECO:0000256" key="2">
    <source>
        <dbReference type="ARBA" id="ARBA00022729"/>
    </source>
</evidence>
<dbReference type="Proteomes" id="UP000572635">
    <property type="component" value="Unassembled WGS sequence"/>
</dbReference>
<dbReference type="PANTHER" id="PTHR13887:SF14">
    <property type="entry name" value="DISULFIDE BOND FORMATION PROTEIN D"/>
    <property type="match status" value="1"/>
</dbReference>
<evidence type="ECO:0000256" key="4">
    <source>
        <dbReference type="ARBA" id="ARBA00023157"/>
    </source>
</evidence>
<keyword evidence="2" id="KW-0732">Signal</keyword>
<dbReference type="InterPro" id="IPR036249">
    <property type="entry name" value="Thioredoxin-like_sf"/>
</dbReference>
<sequence length="219" mass="23906">MTRNLSITLGLLLVLALGFGVFAVVRAATGDSGPSAAERVPQEVLVRENSHYLDRNEGAKVTVVEFLDFECPACAQQYPVMEDIREKYEGEIDFVIRYFPLPGHVNAEASAAAAEAAARQDAFEEMYAKLFETQQEWGGAGEPTPQVFVGYAEELGLDVDQFTEDMQDPELLERIKADIPDGSKAGVQGTPTIFVNGLPMSSVPSEKELSDVIDKELES</sequence>
<feature type="domain" description="Thioredoxin" evidence="7">
    <location>
        <begin position="27"/>
        <end position="218"/>
    </location>
</feature>
<keyword evidence="9" id="KW-1185">Reference proteome</keyword>
<evidence type="ECO:0000313" key="9">
    <source>
        <dbReference type="Proteomes" id="UP000572635"/>
    </source>
</evidence>